<dbReference type="InterPro" id="IPR050090">
    <property type="entry name" value="Tyrosine_recombinase_XerCD"/>
</dbReference>
<feature type="domain" description="Tyr recombinase" evidence="12">
    <location>
        <begin position="108"/>
        <end position="288"/>
    </location>
</feature>
<evidence type="ECO:0000256" key="1">
    <source>
        <dbReference type="ARBA" id="ARBA00004496"/>
    </source>
</evidence>
<feature type="active site" evidence="11">
    <location>
        <position position="266"/>
    </location>
</feature>
<dbReference type="Gene3D" id="1.10.150.130">
    <property type="match status" value="1"/>
</dbReference>
<dbReference type="Gene3D" id="1.10.443.10">
    <property type="entry name" value="Intergrase catalytic core"/>
    <property type="match status" value="1"/>
</dbReference>
<dbReference type="InterPro" id="IPR023009">
    <property type="entry name" value="Tyrosine_recombinase_XerC/XerD"/>
</dbReference>
<dbReference type="InterPro" id="IPR013762">
    <property type="entry name" value="Integrase-like_cat_sf"/>
</dbReference>
<evidence type="ECO:0000256" key="4">
    <source>
        <dbReference type="ARBA" id="ARBA00022490"/>
    </source>
</evidence>
<dbReference type="PANTHER" id="PTHR30349:SF81">
    <property type="entry name" value="TYROSINE RECOMBINASE XERC"/>
    <property type="match status" value="1"/>
</dbReference>
<keyword evidence="15" id="KW-1185">Reference proteome</keyword>
<keyword evidence="9 11" id="KW-0233">DNA recombination</keyword>
<evidence type="ECO:0000256" key="11">
    <source>
        <dbReference type="HAMAP-Rule" id="MF_01808"/>
    </source>
</evidence>
<name>A0ABV7J3C2_9GAMM</name>
<keyword evidence="10 11" id="KW-0131">Cell cycle</keyword>
<keyword evidence="4 11" id="KW-0963">Cytoplasm</keyword>
<evidence type="ECO:0000259" key="13">
    <source>
        <dbReference type="PROSITE" id="PS51900"/>
    </source>
</evidence>
<evidence type="ECO:0000313" key="14">
    <source>
        <dbReference type="EMBL" id="MFC3192635.1"/>
    </source>
</evidence>
<gene>
    <name evidence="11 14" type="primary">xerC</name>
    <name evidence="14" type="ORF">ACFODZ_00145</name>
</gene>
<dbReference type="InterPro" id="IPR010998">
    <property type="entry name" value="Integrase_recombinase_N"/>
</dbReference>
<proteinExistence type="inferred from homology"/>
<dbReference type="InterPro" id="IPR002104">
    <property type="entry name" value="Integrase_catalytic"/>
</dbReference>
<dbReference type="InterPro" id="IPR011010">
    <property type="entry name" value="DNA_brk_join_enz"/>
</dbReference>
<protein>
    <recommendedName>
        <fullName evidence="3 11">Tyrosine recombinase XerC</fullName>
    </recommendedName>
</protein>
<evidence type="ECO:0000256" key="2">
    <source>
        <dbReference type="ARBA" id="ARBA00006657"/>
    </source>
</evidence>
<accession>A0ABV7J3C2</accession>
<dbReference type="Pfam" id="PF02899">
    <property type="entry name" value="Phage_int_SAM_1"/>
    <property type="match status" value="1"/>
</dbReference>
<dbReference type="HAMAP" id="MF_01808">
    <property type="entry name" value="Recomb_XerC_XerD"/>
    <property type="match status" value="1"/>
</dbReference>
<evidence type="ECO:0000256" key="6">
    <source>
        <dbReference type="ARBA" id="ARBA00022829"/>
    </source>
</evidence>
<comment type="subunit">
    <text evidence="11">Forms a cyclic heterotetrameric complex composed of two molecules of XerC and two molecules of XerD.</text>
</comment>
<comment type="function">
    <text evidence="11">Site-specific tyrosine recombinase, which acts by catalyzing the cutting and rejoining of the recombining DNA molecules. The XerC-XerD complex is essential to convert dimers of the bacterial chromosome into monomers to permit their segregation at cell division. It also contributes to the segregational stability of plasmids.</text>
</comment>
<dbReference type="PANTHER" id="PTHR30349">
    <property type="entry name" value="PHAGE INTEGRASE-RELATED"/>
    <property type="match status" value="1"/>
</dbReference>
<dbReference type="PROSITE" id="PS51898">
    <property type="entry name" value="TYR_RECOMBINASE"/>
    <property type="match status" value="1"/>
</dbReference>
<dbReference type="EMBL" id="JBHRTS010000001">
    <property type="protein sequence ID" value="MFC3192635.1"/>
    <property type="molecule type" value="Genomic_DNA"/>
</dbReference>
<keyword evidence="6 11" id="KW-0159">Chromosome partition</keyword>
<evidence type="ECO:0000256" key="3">
    <source>
        <dbReference type="ARBA" id="ARBA00015804"/>
    </source>
</evidence>
<dbReference type="RefSeq" id="WP_077412828.1">
    <property type="nucleotide sequence ID" value="NZ_JBHRTS010000001.1"/>
</dbReference>
<feature type="active site" evidence="11">
    <location>
        <position position="147"/>
    </location>
</feature>
<evidence type="ECO:0000256" key="7">
    <source>
        <dbReference type="ARBA" id="ARBA00022908"/>
    </source>
</evidence>
<comment type="caution">
    <text evidence="14">The sequence shown here is derived from an EMBL/GenBank/DDBJ whole genome shotgun (WGS) entry which is preliminary data.</text>
</comment>
<dbReference type="InterPro" id="IPR004107">
    <property type="entry name" value="Integrase_SAM-like_N"/>
</dbReference>
<comment type="subcellular location">
    <subcellularLocation>
        <location evidence="1 11">Cytoplasm</location>
    </subcellularLocation>
</comment>
<feature type="active site" evidence="11">
    <location>
        <position position="240"/>
    </location>
</feature>
<feature type="domain" description="Core-binding (CB)" evidence="13">
    <location>
        <begin position="1"/>
        <end position="87"/>
    </location>
</feature>
<dbReference type="PROSITE" id="PS51900">
    <property type="entry name" value="CB"/>
    <property type="match status" value="1"/>
</dbReference>
<keyword evidence="5 11" id="KW-0132">Cell division</keyword>
<evidence type="ECO:0000259" key="12">
    <source>
        <dbReference type="PROSITE" id="PS51898"/>
    </source>
</evidence>
<dbReference type="SUPFAM" id="SSF56349">
    <property type="entry name" value="DNA breaking-rejoining enzymes"/>
    <property type="match status" value="1"/>
</dbReference>
<dbReference type="InterPro" id="IPR011931">
    <property type="entry name" value="Recomb_XerC"/>
</dbReference>
<dbReference type="Proteomes" id="UP001595533">
    <property type="component" value="Unassembled WGS sequence"/>
</dbReference>
<dbReference type="InterPro" id="IPR044068">
    <property type="entry name" value="CB"/>
</dbReference>
<sequence>MKLRSCLEQYVQHLAEHRRLSPLTVSANRRDLSHFIDHLSEAKQQNISRLTESDLRSYLMARSASGLAAKSLARYRSHLKNFFDYFVGEGVLENNPVELVSTPRIKRTLPQVLDVDTLFQLLEIPLNSELAIRDKAILELFYSSGLRLSELSGLQWPDLDLNAGLVRVLGKGSKERLVPVGQQAISALQQWQPISVLWNQHSGPYVFISKRGGQLKPRSIQARVKNWAQQQGLWERVYPHLLRHSFASHMLESSGDLRSVQEMLGHADLATTQIYTHLNFQHLAQVYDKAHPRARKKRK</sequence>
<feature type="active site" evidence="11">
    <location>
        <position position="171"/>
    </location>
</feature>
<feature type="active site" evidence="11">
    <location>
        <position position="243"/>
    </location>
</feature>
<evidence type="ECO:0000256" key="10">
    <source>
        <dbReference type="ARBA" id="ARBA00023306"/>
    </source>
</evidence>
<dbReference type="NCBIfam" id="TIGR02224">
    <property type="entry name" value="recomb_XerC"/>
    <property type="match status" value="1"/>
</dbReference>
<reference evidence="15" key="1">
    <citation type="journal article" date="2019" name="Int. J. Syst. Evol. Microbiol.">
        <title>The Global Catalogue of Microorganisms (GCM) 10K type strain sequencing project: providing services to taxonomists for standard genome sequencing and annotation.</title>
        <authorList>
            <consortium name="The Broad Institute Genomics Platform"/>
            <consortium name="The Broad Institute Genome Sequencing Center for Infectious Disease"/>
            <person name="Wu L."/>
            <person name="Ma J."/>
        </authorList>
    </citation>
    <scope>NUCLEOTIDE SEQUENCE [LARGE SCALE GENOMIC DNA]</scope>
    <source>
        <strain evidence="15">KCTC 42953</strain>
    </source>
</reference>
<dbReference type="CDD" id="cd00798">
    <property type="entry name" value="INT_XerDC_C"/>
    <property type="match status" value="1"/>
</dbReference>
<keyword evidence="8 11" id="KW-0238">DNA-binding</keyword>
<evidence type="ECO:0000256" key="8">
    <source>
        <dbReference type="ARBA" id="ARBA00023125"/>
    </source>
</evidence>
<evidence type="ECO:0000256" key="9">
    <source>
        <dbReference type="ARBA" id="ARBA00023172"/>
    </source>
</evidence>
<organism evidence="14 15">
    <name type="scientific">Marinicella sediminis</name>
    <dbReference type="NCBI Taxonomy" id="1792834"/>
    <lineage>
        <taxon>Bacteria</taxon>
        <taxon>Pseudomonadati</taxon>
        <taxon>Pseudomonadota</taxon>
        <taxon>Gammaproteobacteria</taxon>
        <taxon>Lysobacterales</taxon>
        <taxon>Marinicellaceae</taxon>
        <taxon>Marinicella</taxon>
    </lineage>
</organism>
<evidence type="ECO:0000256" key="5">
    <source>
        <dbReference type="ARBA" id="ARBA00022618"/>
    </source>
</evidence>
<dbReference type="NCBIfam" id="NF001399">
    <property type="entry name" value="PRK00283.1"/>
    <property type="match status" value="1"/>
</dbReference>
<keyword evidence="7 11" id="KW-0229">DNA integration</keyword>
<comment type="similarity">
    <text evidence="2 11">Belongs to the 'phage' integrase family. XerC subfamily.</text>
</comment>
<feature type="active site" description="O-(3'-phospho-DNA)-tyrosine intermediate" evidence="11">
    <location>
        <position position="275"/>
    </location>
</feature>
<dbReference type="Pfam" id="PF00589">
    <property type="entry name" value="Phage_integrase"/>
    <property type="match status" value="1"/>
</dbReference>
<evidence type="ECO:0000313" key="15">
    <source>
        <dbReference type="Proteomes" id="UP001595533"/>
    </source>
</evidence>